<proteinExistence type="predicted"/>
<comment type="caution">
    <text evidence="1">The sequence shown here is derived from an EMBL/GenBank/DDBJ whole genome shotgun (WGS) entry which is preliminary data.</text>
</comment>
<keyword evidence="2" id="KW-1185">Reference proteome</keyword>
<protein>
    <submittedName>
        <fullName evidence="1">Uncharacterized protein</fullName>
    </submittedName>
</protein>
<name>A0ABV7DAA3_9HYPH</name>
<accession>A0ABV7DAA3</accession>
<evidence type="ECO:0000313" key="1">
    <source>
        <dbReference type="EMBL" id="MFC3071518.1"/>
    </source>
</evidence>
<sequence length="76" mass="8739">MALTDHIYDQALCLRRPPPAKPRPSQHHFRVRLTDRSEHDVLAACAADAETFAMRRRRHHRTRVASCERVGGEGPR</sequence>
<gene>
    <name evidence="1" type="ORF">ACFOHH_00190</name>
</gene>
<reference evidence="2" key="1">
    <citation type="journal article" date="2019" name="Int. J. Syst. Evol. Microbiol.">
        <title>The Global Catalogue of Microorganisms (GCM) 10K type strain sequencing project: providing services to taxonomists for standard genome sequencing and annotation.</title>
        <authorList>
            <consortium name="The Broad Institute Genomics Platform"/>
            <consortium name="The Broad Institute Genome Sequencing Center for Infectious Disease"/>
            <person name="Wu L."/>
            <person name="Ma J."/>
        </authorList>
    </citation>
    <scope>NUCLEOTIDE SEQUENCE [LARGE SCALE GENOMIC DNA]</scope>
    <source>
        <strain evidence="2">KCTC 52677</strain>
    </source>
</reference>
<evidence type="ECO:0000313" key="2">
    <source>
        <dbReference type="Proteomes" id="UP001595377"/>
    </source>
</evidence>
<dbReference type="EMBL" id="JBHRSP010000001">
    <property type="protein sequence ID" value="MFC3071518.1"/>
    <property type="molecule type" value="Genomic_DNA"/>
</dbReference>
<dbReference type="Proteomes" id="UP001595377">
    <property type="component" value="Unassembled WGS sequence"/>
</dbReference>
<dbReference type="RefSeq" id="WP_257316061.1">
    <property type="nucleotide sequence ID" value="NZ_JANFDG010000016.1"/>
</dbReference>
<organism evidence="1 2">
    <name type="scientific">Shinella pollutisoli</name>
    <dbReference type="NCBI Taxonomy" id="2250594"/>
    <lineage>
        <taxon>Bacteria</taxon>
        <taxon>Pseudomonadati</taxon>
        <taxon>Pseudomonadota</taxon>
        <taxon>Alphaproteobacteria</taxon>
        <taxon>Hyphomicrobiales</taxon>
        <taxon>Rhizobiaceae</taxon>
        <taxon>Shinella</taxon>
    </lineage>
</organism>